<organism evidence="4 5">
    <name type="scientific">Caenorhabditis tropicalis</name>
    <dbReference type="NCBI Taxonomy" id="1561998"/>
    <lineage>
        <taxon>Eukaryota</taxon>
        <taxon>Metazoa</taxon>
        <taxon>Ecdysozoa</taxon>
        <taxon>Nematoda</taxon>
        <taxon>Chromadorea</taxon>
        <taxon>Rhabditida</taxon>
        <taxon>Rhabditina</taxon>
        <taxon>Rhabditomorpha</taxon>
        <taxon>Rhabditoidea</taxon>
        <taxon>Rhabditidae</taxon>
        <taxon>Peloderinae</taxon>
        <taxon>Caenorhabditis</taxon>
    </lineage>
</organism>
<feature type="region of interest" description="Disordered" evidence="3">
    <location>
        <begin position="666"/>
        <end position="805"/>
    </location>
</feature>
<dbReference type="InterPro" id="IPR045081">
    <property type="entry name" value="AN32"/>
</dbReference>
<dbReference type="Proteomes" id="UP000095282">
    <property type="component" value="Unplaced"/>
</dbReference>
<dbReference type="GO" id="GO:0005634">
    <property type="term" value="C:nucleus"/>
    <property type="evidence" value="ECO:0007669"/>
    <property type="project" value="TreeGrafter"/>
</dbReference>
<name>A0A1I7ULI6_9PELO</name>
<keyword evidence="4" id="KW-1185">Reference proteome</keyword>
<feature type="compositionally biased region" description="Acidic residues" evidence="3">
    <location>
        <begin position="741"/>
        <end position="771"/>
    </location>
</feature>
<feature type="compositionally biased region" description="Basic residues" evidence="3">
    <location>
        <begin position="684"/>
        <end position="693"/>
    </location>
</feature>
<keyword evidence="1" id="KW-0433">Leucine-rich repeat</keyword>
<evidence type="ECO:0000313" key="4">
    <source>
        <dbReference type="Proteomes" id="UP000095282"/>
    </source>
</evidence>
<evidence type="ECO:0000256" key="2">
    <source>
        <dbReference type="ARBA" id="ARBA00022737"/>
    </source>
</evidence>
<sequence>MENGIPLDIFRRIAVFSTNSRTLLDLWDVNEEARTEIRREVRSLSRTLPIRVDLRQFFNEGNPFTWEFFDADNKEHKKLLLERTREMARLLERLLEIGDRFQIENLNAAALGFQAEFDERYLPRVPFMLQKKLMHILKQFQTTSVSISPVFMRPSRVIRTFRDRFDQITTLDLGSMRPLAACHLRQLVFPQLVNLENFTWNHADIEMLNKIPNKENMKTMNLTCHVIGRPRWQDYKFLSKFKNLESFYLGFTVPHKPSRMTMDILLNLYQAIWDRKTGNLLESFPEIKEIGFWNAPEKIFQQLSKRIAPLETLNFGQLNQSLSQLCSFDSVLQAFFKFEELENAIAPPVIKNLNMNLHTMPAVGLDYYLPNLMNHVNRLPDLESVSLLFNCIFHAEMTSSWSMESNSEKSSRRRPTFDTKYTKFELHSEGLCGLTDLDRQLPPSLESCTISLNLPAESGKKVIDSVIKFISKMASSNDFPELREFHIQILGVKCFEKLVHAIGDHLGSFLHRVSIYAPPRSTEKGAAKRLMTRIAELFPRATEISLSTDFLKILISEKWRSSLNWPHKIQKMARKYEFNLEKCKISTGRLPRNLKFVPKGEEPRDLTQEQEEREIANLEETIVLDETNVNENGVEMLEDDDWIDDDDEECEGEDEMEDTAIVYESEEDELDDLERKLAKESDRRHNKWQKKKRVVIESDDEEEKENREEDHEDVVDWDKLSEHGEDDEEEENRPRNKLVDDEAEETDREEESEVDDEEEEEELENLEDSDDERLFINGPSRKRQIEQQALNTKRRRIVVSDEDSD</sequence>
<dbReference type="AlphaFoldDB" id="A0A1I7ULI6"/>
<dbReference type="PANTHER" id="PTHR11375">
    <property type="entry name" value="ACIDIC LEUCINE-RICH NUCLEAR PHOSPHOPROTEIN 32"/>
    <property type="match status" value="1"/>
</dbReference>
<evidence type="ECO:0000313" key="5">
    <source>
        <dbReference type="WBParaSite" id="Csp11.Scaffold630.g17167.t1"/>
    </source>
</evidence>
<feature type="compositionally biased region" description="Basic and acidic residues" evidence="3">
    <location>
        <begin position="673"/>
        <end position="683"/>
    </location>
</feature>
<keyword evidence="2" id="KW-0677">Repeat</keyword>
<dbReference type="PANTHER" id="PTHR11375:SF0">
    <property type="entry name" value="ACIDIC LEUCINE-RICH NUCLEAR PHOSPHOPROTEIN 32 FAMILY MEMBER A"/>
    <property type="match status" value="1"/>
</dbReference>
<evidence type="ECO:0000256" key="3">
    <source>
        <dbReference type="SAM" id="MobiDB-lite"/>
    </source>
</evidence>
<dbReference type="GO" id="GO:0042393">
    <property type="term" value="F:histone binding"/>
    <property type="evidence" value="ECO:0007669"/>
    <property type="project" value="TreeGrafter"/>
</dbReference>
<feature type="compositionally biased region" description="Basic and acidic residues" evidence="3">
    <location>
        <begin position="704"/>
        <end position="723"/>
    </location>
</feature>
<accession>A0A1I7ULI6</accession>
<protein>
    <submittedName>
        <fullName evidence="5">F-box domain-containing protein</fullName>
    </submittedName>
</protein>
<dbReference type="eggNOG" id="ENOG502TH12">
    <property type="taxonomic scope" value="Eukaryota"/>
</dbReference>
<evidence type="ECO:0000256" key="1">
    <source>
        <dbReference type="ARBA" id="ARBA00022614"/>
    </source>
</evidence>
<dbReference type="STRING" id="1561998.A0A1I7ULI6"/>
<proteinExistence type="predicted"/>
<dbReference type="WBParaSite" id="Csp11.Scaffold630.g17167.t1">
    <property type="protein sequence ID" value="Csp11.Scaffold630.g17167.t1"/>
    <property type="gene ID" value="Csp11.Scaffold630.g17167"/>
</dbReference>
<reference evidence="5" key="1">
    <citation type="submission" date="2016-11" db="UniProtKB">
        <authorList>
            <consortium name="WormBaseParasite"/>
        </authorList>
    </citation>
    <scope>IDENTIFICATION</scope>
</reference>